<feature type="compositionally biased region" description="Basic and acidic residues" evidence="1">
    <location>
        <begin position="64"/>
        <end position="73"/>
    </location>
</feature>
<accession>A0A5B7EN16</accession>
<feature type="compositionally biased region" description="Basic and acidic residues" evidence="1">
    <location>
        <begin position="30"/>
        <end position="41"/>
    </location>
</feature>
<protein>
    <submittedName>
        <fullName evidence="2">Uncharacterized protein</fullName>
    </submittedName>
</protein>
<evidence type="ECO:0000313" key="2">
    <source>
        <dbReference type="EMBL" id="MPC35582.1"/>
    </source>
</evidence>
<reference evidence="2 3" key="1">
    <citation type="submission" date="2019-05" db="EMBL/GenBank/DDBJ databases">
        <title>Another draft genome of Portunus trituberculatus and its Hox gene families provides insights of decapod evolution.</title>
        <authorList>
            <person name="Jeong J.-H."/>
            <person name="Song I."/>
            <person name="Kim S."/>
            <person name="Choi T."/>
            <person name="Kim D."/>
            <person name="Ryu S."/>
            <person name="Kim W."/>
        </authorList>
    </citation>
    <scope>NUCLEOTIDE SEQUENCE [LARGE SCALE GENOMIC DNA]</scope>
    <source>
        <tissue evidence="2">Muscle</tissue>
    </source>
</reference>
<comment type="caution">
    <text evidence="2">The sequence shown here is derived from an EMBL/GenBank/DDBJ whole genome shotgun (WGS) entry which is preliminary data.</text>
</comment>
<proteinExistence type="predicted"/>
<sequence>MRHNPPLLEHYRVPQILFLSVWGRLGGRGGAEERRGGEQAMDKGIWTQKHPRDTQGSASPVQEFRGRGVEASR</sequence>
<gene>
    <name evidence="2" type="ORF">E2C01_029007</name>
</gene>
<organism evidence="2 3">
    <name type="scientific">Portunus trituberculatus</name>
    <name type="common">Swimming crab</name>
    <name type="synonym">Neptunus trituberculatus</name>
    <dbReference type="NCBI Taxonomy" id="210409"/>
    <lineage>
        <taxon>Eukaryota</taxon>
        <taxon>Metazoa</taxon>
        <taxon>Ecdysozoa</taxon>
        <taxon>Arthropoda</taxon>
        <taxon>Crustacea</taxon>
        <taxon>Multicrustacea</taxon>
        <taxon>Malacostraca</taxon>
        <taxon>Eumalacostraca</taxon>
        <taxon>Eucarida</taxon>
        <taxon>Decapoda</taxon>
        <taxon>Pleocyemata</taxon>
        <taxon>Brachyura</taxon>
        <taxon>Eubrachyura</taxon>
        <taxon>Portunoidea</taxon>
        <taxon>Portunidae</taxon>
        <taxon>Portuninae</taxon>
        <taxon>Portunus</taxon>
    </lineage>
</organism>
<evidence type="ECO:0000256" key="1">
    <source>
        <dbReference type="SAM" id="MobiDB-lite"/>
    </source>
</evidence>
<dbReference type="AlphaFoldDB" id="A0A5B7EN16"/>
<dbReference type="Proteomes" id="UP000324222">
    <property type="component" value="Unassembled WGS sequence"/>
</dbReference>
<evidence type="ECO:0000313" key="3">
    <source>
        <dbReference type="Proteomes" id="UP000324222"/>
    </source>
</evidence>
<keyword evidence="3" id="KW-1185">Reference proteome</keyword>
<name>A0A5B7EN16_PORTR</name>
<dbReference type="EMBL" id="VSRR010003307">
    <property type="protein sequence ID" value="MPC35582.1"/>
    <property type="molecule type" value="Genomic_DNA"/>
</dbReference>
<feature type="region of interest" description="Disordered" evidence="1">
    <location>
        <begin position="28"/>
        <end position="73"/>
    </location>
</feature>